<evidence type="ECO:0000313" key="12">
    <source>
        <dbReference type="EMBL" id="ABQ21421.1"/>
    </source>
</evidence>
<dbReference type="PANTHER" id="PTHR32089:SF55">
    <property type="entry name" value="METHYL ACCEPTING SENSORY TRANSDUCER WITH CACHE_2 SMALL MOLECULE BINDING DOMAIN"/>
    <property type="match status" value="1"/>
</dbReference>
<evidence type="ECO:0000256" key="4">
    <source>
        <dbReference type="ARBA" id="ARBA00022989"/>
    </source>
</evidence>
<evidence type="ECO:0000259" key="10">
    <source>
        <dbReference type="PROSITE" id="PS50111"/>
    </source>
</evidence>
<dbReference type="GO" id="GO:0007165">
    <property type="term" value="P:signal transduction"/>
    <property type="evidence" value="ECO:0007669"/>
    <property type="project" value="UniProtKB-KW"/>
</dbReference>
<dbReference type="SMART" id="SM00283">
    <property type="entry name" value="MA"/>
    <property type="match status" value="1"/>
</dbReference>
<dbReference type="PROSITE" id="PS50111">
    <property type="entry name" value="CHEMOTAXIS_TRANSDUC_2"/>
    <property type="match status" value="1"/>
</dbReference>
<dbReference type="CDD" id="cd06225">
    <property type="entry name" value="HAMP"/>
    <property type="match status" value="1"/>
</dbReference>
<dbReference type="EMBL" id="CP000627">
    <property type="protein sequence ID" value="ABQ21421.1"/>
    <property type="molecule type" value="Genomic_DNA"/>
</dbReference>
<dbReference type="eggNOG" id="COG0840">
    <property type="taxonomic scope" value="Bacteria"/>
</dbReference>
<feature type="transmembrane region" description="Helical" evidence="9">
    <location>
        <begin position="210"/>
        <end position="232"/>
    </location>
</feature>
<accession>A0A0H3ALB0</accession>
<dbReference type="GO" id="GO:0004888">
    <property type="term" value="F:transmembrane signaling receptor activity"/>
    <property type="evidence" value="ECO:0007669"/>
    <property type="project" value="InterPro"/>
</dbReference>
<keyword evidence="5 9" id="KW-0472">Membrane</keyword>
<dbReference type="GO" id="GO:0005886">
    <property type="term" value="C:plasma membrane"/>
    <property type="evidence" value="ECO:0007669"/>
    <property type="project" value="UniProtKB-SubCell"/>
</dbReference>
<feature type="domain" description="HAMP" evidence="11">
    <location>
        <begin position="233"/>
        <end position="287"/>
    </location>
</feature>
<dbReference type="SUPFAM" id="SSF58104">
    <property type="entry name" value="Methyl-accepting chemotaxis protein (MCP) signaling domain"/>
    <property type="match status" value="1"/>
</dbReference>
<dbReference type="Gene3D" id="3.30.450.20">
    <property type="entry name" value="PAS domain"/>
    <property type="match status" value="1"/>
</dbReference>
<gene>
    <name evidence="12" type="ordered locus">VC0395_A2596</name>
</gene>
<dbReference type="InterPro" id="IPR004089">
    <property type="entry name" value="MCPsignal_dom"/>
</dbReference>
<evidence type="ECO:0000256" key="3">
    <source>
        <dbReference type="ARBA" id="ARBA00022692"/>
    </source>
</evidence>
<dbReference type="Pfam" id="PF00015">
    <property type="entry name" value="MCPsignal"/>
    <property type="match status" value="1"/>
</dbReference>
<evidence type="ECO:0000256" key="2">
    <source>
        <dbReference type="ARBA" id="ARBA00022475"/>
    </source>
</evidence>
<evidence type="ECO:0000256" key="8">
    <source>
        <dbReference type="PROSITE-ProRule" id="PRU00284"/>
    </source>
</evidence>
<dbReference type="InterPro" id="IPR033480">
    <property type="entry name" value="sCache_2"/>
</dbReference>
<organism evidence="12 13">
    <name type="scientific">Vibrio cholerae serotype O1 (strain ATCC 39541 / Classical Ogawa 395 / O395)</name>
    <dbReference type="NCBI Taxonomy" id="345073"/>
    <lineage>
        <taxon>Bacteria</taxon>
        <taxon>Pseudomonadati</taxon>
        <taxon>Pseudomonadota</taxon>
        <taxon>Gammaproteobacteria</taxon>
        <taxon>Vibrionales</taxon>
        <taxon>Vibrionaceae</taxon>
        <taxon>Vibrio</taxon>
    </lineage>
</organism>
<name>A0A0H3ALB0_VIBC3</name>
<evidence type="ECO:0000256" key="5">
    <source>
        <dbReference type="ARBA" id="ARBA00023136"/>
    </source>
</evidence>
<proteinExistence type="inferred from homology"/>
<dbReference type="KEGG" id="vco:VC0395_A2596"/>
<dbReference type="GO" id="GO:0006935">
    <property type="term" value="P:chemotaxis"/>
    <property type="evidence" value="ECO:0007669"/>
    <property type="project" value="InterPro"/>
</dbReference>
<reference evidence="12 13" key="1">
    <citation type="submission" date="2007-03" db="EMBL/GenBank/DDBJ databases">
        <authorList>
            <person name="Heidelberg J."/>
        </authorList>
    </citation>
    <scope>NUCLEOTIDE SEQUENCE [LARGE SCALE GENOMIC DNA]</scope>
    <source>
        <strain evidence="13">ATCC 39541 / Classical Ogawa 395 / O395</strain>
    </source>
</reference>
<dbReference type="InterPro" id="IPR004090">
    <property type="entry name" value="Chemotax_Me-accpt_rcpt"/>
</dbReference>
<dbReference type="OrthoDB" id="2489132at2"/>
<evidence type="ECO:0000256" key="1">
    <source>
        <dbReference type="ARBA" id="ARBA00004651"/>
    </source>
</evidence>
<dbReference type="CDD" id="cd11386">
    <property type="entry name" value="MCP_signal"/>
    <property type="match status" value="1"/>
</dbReference>
<evidence type="ECO:0000259" key="11">
    <source>
        <dbReference type="PROSITE" id="PS50885"/>
    </source>
</evidence>
<dbReference type="SMART" id="SM01049">
    <property type="entry name" value="Cache_2"/>
    <property type="match status" value="1"/>
</dbReference>
<dbReference type="PANTHER" id="PTHR32089">
    <property type="entry name" value="METHYL-ACCEPTING CHEMOTAXIS PROTEIN MCPB"/>
    <property type="match status" value="1"/>
</dbReference>
<dbReference type="PATRIC" id="fig|345073.21.peg.236"/>
<keyword evidence="2" id="KW-1003">Cell membrane</keyword>
<evidence type="ECO:0000256" key="9">
    <source>
        <dbReference type="SAM" id="Phobius"/>
    </source>
</evidence>
<dbReference type="FunFam" id="1.10.287.950:FF:000001">
    <property type="entry name" value="Methyl-accepting chemotaxis sensory transducer"/>
    <property type="match status" value="1"/>
</dbReference>
<keyword evidence="3 9" id="KW-0812">Transmembrane</keyword>
<evidence type="ECO:0000313" key="13">
    <source>
        <dbReference type="Proteomes" id="UP000000249"/>
    </source>
</evidence>
<comment type="subcellular location">
    <subcellularLocation>
        <location evidence="1">Cell membrane</location>
        <topology evidence="1">Multi-pass membrane protein</topology>
    </subcellularLocation>
</comment>
<evidence type="ECO:0000256" key="7">
    <source>
        <dbReference type="ARBA" id="ARBA00029447"/>
    </source>
</evidence>
<dbReference type="Proteomes" id="UP000000249">
    <property type="component" value="Chromosome 1"/>
</dbReference>
<dbReference type="PRINTS" id="PR00260">
    <property type="entry name" value="CHEMTRNSDUCR"/>
</dbReference>
<feature type="domain" description="Methyl-accepting transducer" evidence="10">
    <location>
        <begin position="292"/>
        <end position="528"/>
    </location>
</feature>
<dbReference type="PROSITE" id="PS50885">
    <property type="entry name" value="HAMP"/>
    <property type="match status" value="1"/>
</dbReference>
<sequence length="564" mass="60491">MKGNLMLSSLRSRTKLLLLTVIPLIVITALVMAVNYQSGLSTLQKELENYRTDLIDAKKKELQAYLMMGVTAVKPLYESDKAGENQAQAKQILKAMRFDSDGYFFAYDSQGVNTLHAIKPELEGKNLYGMKDENGVAVIAGLIDASKTGDGFLYFSWHKPTINAQAPKLGYAEYLPKWDWVLGTGIYIDDVDTQVAEFRAQREADLYDQMISAIGLSVVGLVFTIIAVSVLVSRGIAPLQHVVSSLQAVAAGGGDLTARIKVESQDEIGDVAKAFNAFMDKLHPLMTDIRASANTVEAAAQELDQQTSQASHKMDGHCLETDKVVAAVTEMSATAREVASNTYSTAQAIESANSQIAVAQKEVNLAIDGIGELVNEVNQTSAAVGDLSQQAAKITQVLKVIGDIAEQTNLLALNAAIEAARAGEQGRGFAVVADEVRSLASRTQNSTKEIGEMLNALHQGVSKAVQSMNISQERGEKTALESVQIKESLAGISKAVSLIHDMGIQTASAAEQQSAVAEDINQNLVAIQQIVNELSESFKQTESVSASLSHSGQQMGTLVGHFKL</sequence>
<dbReference type="InterPro" id="IPR003660">
    <property type="entry name" value="HAMP_dom"/>
</dbReference>
<dbReference type="Pfam" id="PF00672">
    <property type="entry name" value="HAMP"/>
    <property type="match status" value="1"/>
</dbReference>
<dbReference type="Gene3D" id="1.10.287.950">
    <property type="entry name" value="Methyl-accepting chemotaxis protein"/>
    <property type="match status" value="1"/>
</dbReference>
<dbReference type="SMART" id="SM00304">
    <property type="entry name" value="HAMP"/>
    <property type="match status" value="1"/>
</dbReference>
<evidence type="ECO:0000256" key="6">
    <source>
        <dbReference type="ARBA" id="ARBA00023224"/>
    </source>
</evidence>
<keyword evidence="6 8" id="KW-0807">Transducer</keyword>
<dbReference type="AlphaFoldDB" id="A0A0H3ALB0"/>
<protein>
    <submittedName>
        <fullName evidence="12">Methyl-accepting chemotaxis protein</fullName>
    </submittedName>
</protein>
<dbReference type="Pfam" id="PF17200">
    <property type="entry name" value="sCache_2"/>
    <property type="match status" value="1"/>
</dbReference>
<dbReference type="KEGG" id="vcr:VC395_0248"/>
<keyword evidence="4 9" id="KW-1133">Transmembrane helix</keyword>
<comment type="similarity">
    <text evidence="7">Belongs to the methyl-accepting chemotaxis (MCP) protein family.</text>
</comment>